<name>A0A7C8QMG4_ORBOL</name>
<keyword evidence="7 9" id="KW-0067">ATP-binding</keyword>
<reference evidence="10 11" key="1">
    <citation type="submission" date="2019-06" db="EMBL/GenBank/DDBJ databases">
        <authorList>
            <person name="Palmer J.M."/>
        </authorList>
    </citation>
    <scope>NUCLEOTIDE SEQUENCE [LARGE SCALE GENOMIC DNA]</scope>
    <source>
        <strain evidence="10 11">TWF191</strain>
    </source>
</reference>
<evidence type="ECO:0000256" key="7">
    <source>
        <dbReference type="ARBA" id="ARBA00022840"/>
    </source>
</evidence>
<dbReference type="InterPro" id="IPR027417">
    <property type="entry name" value="P-loop_NTPase"/>
</dbReference>
<organism evidence="10 11">
    <name type="scientific">Orbilia oligospora</name>
    <name type="common">Nematode-trapping fungus</name>
    <name type="synonym">Arthrobotrys oligospora</name>
    <dbReference type="NCBI Taxonomy" id="2813651"/>
    <lineage>
        <taxon>Eukaryota</taxon>
        <taxon>Fungi</taxon>
        <taxon>Dikarya</taxon>
        <taxon>Ascomycota</taxon>
        <taxon>Pezizomycotina</taxon>
        <taxon>Orbiliomycetes</taxon>
        <taxon>Orbiliales</taxon>
        <taxon>Orbiliaceae</taxon>
        <taxon>Orbilia</taxon>
    </lineage>
</organism>
<dbReference type="EMBL" id="WIPF01000066">
    <property type="protein sequence ID" value="KAF3215713.1"/>
    <property type="molecule type" value="Genomic_DNA"/>
</dbReference>
<dbReference type="GO" id="GO:0005524">
    <property type="term" value="F:ATP binding"/>
    <property type="evidence" value="ECO:0007669"/>
    <property type="project" value="UniProtKB-KW"/>
</dbReference>
<dbReference type="NCBIfam" id="TIGR01313">
    <property type="entry name" value="therm_gnt_kin"/>
    <property type="match status" value="1"/>
</dbReference>
<evidence type="ECO:0000313" key="11">
    <source>
        <dbReference type="Proteomes" id="UP000483672"/>
    </source>
</evidence>
<evidence type="ECO:0000256" key="9">
    <source>
        <dbReference type="RuleBase" id="RU363066"/>
    </source>
</evidence>
<comment type="pathway">
    <text evidence="1 9">Carbohydrate acid metabolism; D-gluconate degradation.</text>
</comment>
<evidence type="ECO:0000256" key="4">
    <source>
        <dbReference type="ARBA" id="ARBA00022679"/>
    </source>
</evidence>
<evidence type="ECO:0000256" key="3">
    <source>
        <dbReference type="ARBA" id="ARBA00012054"/>
    </source>
</evidence>
<keyword evidence="6 9" id="KW-0418">Kinase</keyword>
<gene>
    <name evidence="10" type="ORF">TWF191_009199</name>
</gene>
<comment type="catalytic activity">
    <reaction evidence="8 9">
        <text>D-gluconate + ATP = 6-phospho-D-gluconate + ADP + H(+)</text>
        <dbReference type="Rhea" id="RHEA:19433"/>
        <dbReference type="ChEBI" id="CHEBI:15378"/>
        <dbReference type="ChEBI" id="CHEBI:18391"/>
        <dbReference type="ChEBI" id="CHEBI:30616"/>
        <dbReference type="ChEBI" id="CHEBI:58759"/>
        <dbReference type="ChEBI" id="CHEBI:456216"/>
        <dbReference type="EC" id="2.7.1.12"/>
    </reaction>
</comment>
<protein>
    <recommendedName>
        <fullName evidence="3 9">Gluconokinase</fullName>
        <ecNumber evidence="3 9">2.7.1.12</ecNumber>
    </recommendedName>
</protein>
<dbReference type="Gene3D" id="3.40.50.300">
    <property type="entry name" value="P-loop containing nucleotide triphosphate hydrolases"/>
    <property type="match status" value="1"/>
</dbReference>
<evidence type="ECO:0000256" key="8">
    <source>
        <dbReference type="ARBA" id="ARBA00048090"/>
    </source>
</evidence>
<dbReference type="InterPro" id="IPR006001">
    <property type="entry name" value="Therm_gnt_kin"/>
</dbReference>
<comment type="similarity">
    <text evidence="2 9">Belongs to the gluconokinase GntK/GntV family.</text>
</comment>
<dbReference type="Proteomes" id="UP000483672">
    <property type="component" value="Unassembled WGS sequence"/>
</dbReference>
<proteinExistence type="inferred from homology"/>
<keyword evidence="5 9" id="KW-0547">Nucleotide-binding</keyword>
<dbReference type="CDD" id="cd02021">
    <property type="entry name" value="GntK"/>
    <property type="match status" value="1"/>
</dbReference>
<dbReference type="PANTHER" id="PTHR43442:SF3">
    <property type="entry name" value="GLUCONOKINASE-RELATED"/>
    <property type="match status" value="1"/>
</dbReference>
<dbReference type="EC" id="2.7.1.12" evidence="3 9"/>
<comment type="caution">
    <text evidence="10">The sequence shown here is derived from an EMBL/GenBank/DDBJ whole genome shotgun (WGS) entry which is preliminary data.</text>
</comment>
<sequence>MHRYTLRSSVQVPLPKPDTLSLDLDAALARRTSIPKPVAKQTEHLRHIWVVTGPAGCGKSSVAAFLAQALELPYIEGDDYHPPENVKKMSDGVPLTDEDRWGWLDTLRHKASEELESGAMGCVVTCSALKRRYRDFIRQVGQAEVGIVVRFVYLRADVDLLIKRVKARKNHFMKDDMVRSQFVALEEPDSSEPDVVSVDVSGSLAEVQQDALREVEARMFEYSGTFTSGTFMRGRRHS</sequence>
<dbReference type="AlphaFoldDB" id="A0A7C8QMG4"/>
<dbReference type="SUPFAM" id="SSF52540">
    <property type="entry name" value="P-loop containing nucleoside triphosphate hydrolases"/>
    <property type="match status" value="1"/>
</dbReference>
<dbReference type="PANTHER" id="PTHR43442">
    <property type="entry name" value="GLUCONOKINASE-RELATED"/>
    <property type="match status" value="1"/>
</dbReference>
<dbReference type="GO" id="GO:0046316">
    <property type="term" value="F:gluconokinase activity"/>
    <property type="evidence" value="ECO:0007669"/>
    <property type="project" value="UniProtKB-EC"/>
</dbReference>
<dbReference type="GO" id="GO:0005737">
    <property type="term" value="C:cytoplasm"/>
    <property type="evidence" value="ECO:0007669"/>
    <property type="project" value="TreeGrafter"/>
</dbReference>
<evidence type="ECO:0000256" key="1">
    <source>
        <dbReference type="ARBA" id="ARBA00004875"/>
    </source>
</evidence>
<dbReference type="UniPathway" id="UPA00792"/>
<evidence type="ECO:0000256" key="5">
    <source>
        <dbReference type="ARBA" id="ARBA00022741"/>
    </source>
</evidence>
<dbReference type="Pfam" id="PF13671">
    <property type="entry name" value="AAA_33"/>
    <property type="match status" value="1"/>
</dbReference>
<dbReference type="GO" id="GO:0005975">
    <property type="term" value="P:carbohydrate metabolic process"/>
    <property type="evidence" value="ECO:0007669"/>
    <property type="project" value="InterPro"/>
</dbReference>
<evidence type="ECO:0000256" key="2">
    <source>
        <dbReference type="ARBA" id="ARBA00008420"/>
    </source>
</evidence>
<dbReference type="FunFam" id="3.40.50.300:FF:000522">
    <property type="entry name" value="Gluconokinase"/>
    <property type="match status" value="1"/>
</dbReference>
<accession>A0A7C8QMG4</accession>
<evidence type="ECO:0000256" key="6">
    <source>
        <dbReference type="ARBA" id="ARBA00022777"/>
    </source>
</evidence>
<evidence type="ECO:0000313" key="10">
    <source>
        <dbReference type="EMBL" id="KAF3215713.1"/>
    </source>
</evidence>
<keyword evidence="4 9" id="KW-0808">Transferase</keyword>